<proteinExistence type="predicted"/>
<evidence type="ECO:0000313" key="1">
    <source>
        <dbReference type="EMBL" id="RCK56304.1"/>
    </source>
</evidence>
<dbReference type="AlphaFoldDB" id="A0A367XRN8"/>
<organism evidence="1 2">
    <name type="scientific">Candida viswanathii</name>
    <dbReference type="NCBI Taxonomy" id="5486"/>
    <lineage>
        <taxon>Eukaryota</taxon>
        <taxon>Fungi</taxon>
        <taxon>Dikarya</taxon>
        <taxon>Ascomycota</taxon>
        <taxon>Saccharomycotina</taxon>
        <taxon>Pichiomycetes</taxon>
        <taxon>Debaryomycetaceae</taxon>
        <taxon>Candida/Lodderomyces clade</taxon>
        <taxon>Candida</taxon>
    </lineage>
</organism>
<evidence type="ECO:0008006" key="3">
    <source>
        <dbReference type="Google" id="ProtNLM"/>
    </source>
</evidence>
<comment type="caution">
    <text evidence="1">The sequence shown here is derived from an EMBL/GenBank/DDBJ whole genome shotgun (WGS) entry which is preliminary data.</text>
</comment>
<keyword evidence="2" id="KW-1185">Reference proteome</keyword>
<dbReference type="Gene3D" id="3.60.10.10">
    <property type="entry name" value="Endonuclease/exonuclease/phosphatase"/>
    <property type="match status" value="1"/>
</dbReference>
<dbReference type="EMBL" id="QLNQ01000029">
    <property type="protein sequence ID" value="RCK56304.1"/>
    <property type="molecule type" value="Genomic_DNA"/>
</dbReference>
<dbReference type="Proteomes" id="UP000253472">
    <property type="component" value="Unassembled WGS sequence"/>
</dbReference>
<accession>A0A367XRN8</accession>
<evidence type="ECO:0000313" key="2">
    <source>
        <dbReference type="Proteomes" id="UP000253472"/>
    </source>
</evidence>
<gene>
    <name evidence="1" type="ORF">Cantr_04976</name>
</gene>
<protein>
    <recommendedName>
        <fullName evidence="3">Endonuclease/exonuclease/phosphatase domain-containing protein</fullName>
    </recommendedName>
</protein>
<dbReference type="InterPro" id="IPR036691">
    <property type="entry name" value="Endo/exonu/phosph_ase_sf"/>
</dbReference>
<dbReference type="SUPFAM" id="SSF56219">
    <property type="entry name" value="DNase I-like"/>
    <property type="match status" value="1"/>
</dbReference>
<reference evidence="1 2" key="1">
    <citation type="submission" date="2018-06" db="EMBL/GenBank/DDBJ databases">
        <title>Whole genome sequencing of Candida tropicalis (genome annotated by CSBL at Korea University).</title>
        <authorList>
            <person name="Ahn J."/>
        </authorList>
    </citation>
    <scope>NUCLEOTIDE SEQUENCE [LARGE SCALE GENOMIC DNA]</scope>
    <source>
        <strain evidence="1 2">ATCC 20962</strain>
    </source>
</reference>
<name>A0A367XRN8_9ASCO</name>
<sequence length="390" mass="44241">MATEANAESKRRQEEREAEIAHIFARTKRYDKEASFIYETCKFGQEEAAIPAPNAHTFKQFYAGSPTEDRHQHQELQISLASSNSLTCTVKRLKELIYGTEENRALYTFQNAGDFKYMVLQPQNEQSLIPMESNGVQLQGQTIETGSIRVKVAQSGIPKRNANIASKNLGWSKPVTESKARMDLDSIIQASPNMELISLQETKTKEKFRGSLKENHKFLQTKETSWTGFLTCSELLDVRVTNLEVSGRLSVLYHPTLPALLFNPYFLSSNYRGQYQEAKILERRLSTARTAGAEAIATGDFNNVESHCNDIVEHSRGIIEQGRSYQPGEREIIDFLARIFSRFGLTDVFRHQNSRDAGPTNHPYCSSHAEEELIVSMFKDTKSMTTFIVF</sequence>